<dbReference type="Gene3D" id="1.20.1250.20">
    <property type="entry name" value="MFS general substrate transporter like domains"/>
    <property type="match status" value="1"/>
</dbReference>
<feature type="transmembrane region" description="Helical" evidence="4">
    <location>
        <begin position="133"/>
        <end position="152"/>
    </location>
</feature>
<keyword evidence="1 4" id="KW-0812">Transmembrane</keyword>
<dbReference type="InterPro" id="IPR011701">
    <property type="entry name" value="MFS"/>
</dbReference>
<organism evidence="5 6">
    <name type="scientific">Rhodovulum iodosum</name>
    <dbReference type="NCBI Taxonomy" id="68291"/>
    <lineage>
        <taxon>Bacteria</taxon>
        <taxon>Pseudomonadati</taxon>
        <taxon>Pseudomonadota</taxon>
        <taxon>Alphaproteobacteria</taxon>
        <taxon>Rhodobacterales</taxon>
        <taxon>Paracoccaceae</taxon>
        <taxon>Rhodovulum</taxon>
    </lineage>
</organism>
<gene>
    <name evidence="5" type="ORF">Ga0609869_000566</name>
</gene>
<feature type="transmembrane region" description="Helical" evidence="4">
    <location>
        <begin position="376"/>
        <end position="400"/>
    </location>
</feature>
<accession>A0ABV3XS44</accession>
<dbReference type="InterPro" id="IPR052528">
    <property type="entry name" value="Sugar_transport-like"/>
</dbReference>
<evidence type="ECO:0000313" key="5">
    <source>
        <dbReference type="EMBL" id="MEX5727213.1"/>
    </source>
</evidence>
<feature type="transmembrane region" description="Helical" evidence="4">
    <location>
        <begin position="282"/>
        <end position="306"/>
    </location>
</feature>
<evidence type="ECO:0000256" key="1">
    <source>
        <dbReference type="ARBA" id="ARBA00022692"/>
    </source>
</evidence>
<feature type="transmembrane region" description="Helical" evidence="4">
    <location>
        <begin position="406"/>
        <end position="426"/>
    </location>
</feature>
<dbReference type="SUPFAM" id="SSF103473">
    <property type="entry name" value="MFS general substrate transporter"/>
    <property type="match status" value="1"/>
</dbReference>
<dbReference type="Pfam" id="PF07690">
    <property type="entry name" value="MFS_1"/>
    <property type="match status" value="1"/>
</dbReference>
<reference evidence="5 6" key="1">
    <citation type="submission" date="2024-06" db="EMBL/GenBank/DDBJ databases">
        <title>Genome of Rhodovulum iodosum, a marine photoferrotroph.</title>
        <authorList>
            <person name="Bianchini G."/>
            <person name="Nikeleit V."/>
            <person name="Kappler A."/>
            <person name="Bryce C."/>
            <person name="Sanchez-Baracaldo P."/>
        </authorList>
    </citation>
    <scope>NUCLEOTIDE SEQUENCE [LARGE SCALE GENOMIC DNA]</scope>
    <source>
        <strain evidence="5 6">UT/N1</strain>
    </source>
</reference>
<dbReference type="InterPro" id="IPR036259">
    <property type="entry name" value="MFS_trans_sf"/>
</dbReference>
<feature type="transmembrane region" description="Helical" evidence="4">
    <location>
        <begin position="106"/>
        <end position="127"/>
    </location>
</feature>
<evidence type="ECO:0000313" key="6">
    <source>
        <dbReference type="Proteomes" id="UP001560019"/>
    </source>
</evidence>
<dbReference type="Proteomes" id="UP001560019">
    <property type="component" value="Unassembled WGS sequence"/>
</dbReference>
<feature type="transmembrane region" description="Helical" evidence="4">
    <location>
        <begin position="313"/>
        <end position="332"/>
    </location>
</feature>
<feature type="transmembrane region" description="Helical" evidence="4">
    <location>
        <begin position="338"/>
        <end position="355"/>
    </location>
</feature>
<protein>
    <submittedName>
        <fullName evidence="5">MFS family permease</fullName>
    </submittedName>
</protein>
<dbReference type="PANTHER" id="PTHR23526">
    <property type="entry name" value="INTEGRAL MEMBRANE TRANSPORT PROTEIN-RELATED"/>
    <property type="match status" value="1"/>
</dbReference>
<feature type="transmembrane region" description="Helical" evidence="4">
    <location>
        <begin position="61"/>
        <end position="82"/>
    </location>
</feature>
<keyword evidence="2 4" id="KW-1133">Transmembrane helix</keyword>
<keyword evidence="6" id="KW-1185">Reference proteome</keyword>
<dbReference type="RefSeq" id="WP_125407983.1">
    <property type="nucleotide sequence ID" value="NZ_JBEHHI010000001.1"/>
</dbReference>
<feature type="transmembrane region" description="Helical" evidence="4">
    <location>
        <begin position="250"/>
        <end position="270"/>
    </location>
</feature>
<proteinExistence type="predicted"/>
<sequence length="429" mass="43278">MRLSQSGLTDAAFDLLVQDSDAPARDISEGARVSEPRNFLRHATALSMTKVADGLIDPKLVLSWLMGVLGAPAALVGLLVPVREAGALLPQLFTAPRIRAMGRRKWAWVAGSAGQGVAALAILAAALTLSGAAAGALIVAALAVLAVARSVASVSYKDVLGKTVDKARRGTATGLAGSVAAAGVLVFAVLLMSGAVDRLLLVFLAIGLAGALWLLAAAVFSTIEEEHDPAEPGGGVGLSQIALLWRDRGLGHFVMARILLLPTALAPPYLVLLAGQAGDDRFGALGAMVLASSLAGFASSFVWGRLADRSSRLVLACAGAVAALFLAGAVVLDAMGTMGTVWAAPAMLFGLMVAYQGVRLGRSTYLVDMAPSENRAVYTAVANTTVGVALLAAGAFGALASVAGPAATLAVFAAVALAGAALALALREV</sequence>
<dbReference type="PANTHER" id="PTHR23526:SF2">
    <property type="entry name" value="MAJOR FACILITATOR SUPERFAMILY (MFS) PROFILE DOMAIN-CONTAINING PROTEIN"/>
    <property type="match status" value="1"/>
</dbReference>
<evidence type="ECO:0000256" key="2">
    <source>
        <dbReference type="ARBA" id="ARBA00022989"/>
    </source>
</evidence>
<evidence type="ECO:0000256" key="3">
    <source>
        <dbReference type="ARBA" id="ARBA00023136"/>
    </source>
</evidence>
<dbReference type="EMBL" id="JBEHHI010000001">
    <property type="protein sequence ID" value="MEX5727213.1"/>
    <property type="molecule type" value="Genomic_DNA"/>
</dbReference>
<keyword evidence="3 4" id="KW-0472">Membrane</keyword>
<feature type="transmembrane region" description="Helical" evidence="4">
    <location>
        <begin position="172"/>
        <end position="193"/>
    </location>
</feature>
<evidence type="ECO:0000256" key="4">
    <source>
        <dbReference type="SAM" id="Phobius"/>
    </source>
</evidence>
<comment type="caution">
    <text evidence="5">The sequence shown here is derived from an EMBL/GenBank/DDBJ whole genome shotgun (WGS) entry which is preliminary data.</text>
</comment>
<name>A0ABV3XS44_9RHOB</name>
<feature type="transmembrane region" description="Helical" evidence="4">
    <location>
        <begin position="199"/>
        <end position="220"/>
    </location>
</feature>